<reference evidence="1 2" key="1">
    <citation type="submission" date="2022-11" db="EMBL/GenBank/DDBJ databases">
        <title>Minimal conservation of predation-associated metabolite biosynthetic gene clusters underscores biosynthetic potential of Myxococcota including descriptions for ten novel species: Archangium lansinium sp. nov., Myxococcus landrumus sp. nov., Nannocystis bai.</title>
        <authorList>
            <person name="Ahearne A."/>
            <person name="Stevens C."/>
            <person name="Dowd S."/>
        </authorList>
    </citation>
    <scope>NUCLEOTIDE SEQUENCE [LARGE SCALE GENOMIC DNA]</scope>
    <source>
        <strain evidence="1 2">RJM3</strain>
    </source>
</reference>
<sequence>MNAYRATCNGWVEDSPDYRIHREGVTGLLRFYVTSSQDTTLLISDPNGNWYCRDDSYDTRSPTIDFSNAPQGRYDIWVGSIHRENHESATLHITEVDSNHP</sequence>
<dbReference type="RefSeq" id="WP_271925547.1">
    <property type="nucleotide sequence ID" value="NZ_JAQNDO010000001.1"/>
</dbReference>
<comment type="caution">
    <text evidence="1">The sequence shown here is derived from an EMBL/GenBank/DDBJ whole genome shotgun (WGS) entry which is preliminary data.</text>
</comment>
<keyword evidence="2" id="KW-1185">Reference proteome</keyword>
<evidence type="ECO:0000313" key="1">
    <source>
        <dbReference type="EMBL" id="MDC0747181.1"/>
    </source>
</evidence>
<name>A0ABT5EZH4_9BACT</name>
<proteinExistence type="predicted"/>
<dbReference type="EMBL" id="JAQNDO010000001">
    <property type="protein sequence ID" value="MDC0747181.1"/>
    <property type="molecule type" value="Genomic_DNA"/>
</dbReference>
<protein>
    <submittedName>
        <fullName evidence="1">Uncharacterized protein</fullName>
    </submittedName>
</protein>
<evidence type="ECO:0000313" key="2">
    <source>
        <dbReference type="Proteomes" id="UP001221411"/>
    </source>
</evidence>
<organism evidence="1 2">
    <name type="scientific">Polyangium mundeleinium</name>
    <dbReference type="NCBI Taxonomy" id="2995306"/>
    <lineage>
        <taxon>Bacteria</taxon>
        <taxon>Pseudomonadati</taxon>
        <taxon>Myxococcota</taxon>
        <taxon>Polyangia</taxon>
        <taxon>Polyangiales</taxon>
        <taxon>Polyangiaceae</taxon>
        <taxon>Polyangium</taxon>
    </lineage>
</organism>
<accession>A0ABT5EZH4</accession>
<gene>
    <name evidence="1" type="ORF">POL67_37980</name>
</gene>
<dbReference type="Proteomes" id="UP001221411">
    <property type="component" value="Unassembled WGS sequence"/>
</dbReference>